<dbReference type="PANTHER" id="PTHR12725:SF117">
    <property type="entry name" value="HALOACID DEHALOGENASE-LIKE HYDROLASE"/>
    <property type="match status" value="1"/>
</dbReference>
<gene>
    <name evidence="1" type="primary">gph_2</name>
    <name evidence="1" type="ORF">CUZ56_02770</name>
</gene>
<dbReference type="InterPro" id="IPR023214">
    <property type="entry name" value="HAD_sf"/>
</dbReference>
<dbReference type="EC" id="3.1.3.18" evidence="1"/>
<evidence type="ECO:0000313" key="1">
    <source>
        <dbReference type="EMBL" id="RUS65684.1"/>
    </source>
</evidence>
<dbReference type="SFLD" id="SFLDG01129">
    <property type="entry name" value="C1.5:_HAD__Beta-PGM__Phosphata"/>
    <property type="match status" value="1"/>
</dbReference>
<dbReference type="RefSeq" id="WP_162615359.1">
    <property type="nucleotide sequence ID" value="NZ_PQSP01000010.1"/>
</dbReference>
<dbReference type="AlphaFoldDB" id="A0A433SAK4"/>
<dbReference type="PANTHER" id="PTHR12725">
    <property type="entry name" value="HALOACID DEHALOGENASE-LIKE HYDROLASE"/>
    <property type="match status" value="1"/>
</dbReference>
<dbReference type="InterPro" id="IPR036412">
    <property type="entry name" value="HAD-like_sf"/>
</dbReference>
<keyword evidence="1" id="KW-0378">Hydrolase</keyword>
<dbReference type="Pfam" id="PF00702">
    <property type="entry name" value="Hydrolase"/>
    <property type="match status" value="1"/>
</dbReference>
<protein>
    <submittedName>
        <fullName evidence="1">Phosphoglycolate phosphatase</fullName>
        <ecNumber evidence="1">3.1.3.18</ecNumber>
    </submittedName>
</protein>
<dbReference type="Gene3D" id="1.10.150.450">
    <property type="match status" value="1"/>
</dbReference>
<reference evidence="1 2" key="1">
    <citation type="submission" date="2018-01" db="EMBL/GenBank/DDBJ databases">
        <title>Saezia sanguinis gen. nov., sp. nov., in the order Burkholderiales isolated from human blood.</title>
        <authorList>
            <person name="Medina-Pascual M.J."/>
            <person name="Valdezate S."/>
            <person name="Monzon S."/>
            <person name="Cuesta I."/>
            <person name="Carrasco G."/>
            <person name="Villalon P."/>
            <person name="Saez-Nieto J.A."/>
        </authorList>
    </citation>
    <scope>NUCLEOTIDE SEQUENCE [LARGE SCALE GENOMIC DNA]</scope>
    <source>
        <strain evidence="1 2">CNM695-12</strain>
    </source>
</reference>
<dbReference type="SFLD" id="SFLDG01132">
    <property type="entry name" value="C1.5.3:_5'-Nucleotidase_Like"/>
    <property type="match status" value="1"/>
</dbReference>
<sequence>MSGCCTRYQAAASCKNQPPAALKRRVWLFDLDDTLHDAKDAAFAYIDKAMTAYIAQHLSVSTQQADDLRLRYWQRYGATLTGLVRHHGIDGDHFLHETHLLPGLEQRLRIDRRQLGVIPRLKGEKWVYTNGPRAYALRILKAAGISHWFTGVWGMEQSLWLAQYHPKPSQQALRRFVAHLNISPAQCVLVDDSPGNLAAASQIGLKTVWMCGYHAPAEQRVLRRRLKNVSAVIRGLDELQKQDFHWR</sequence>
<accession>A0A433SAK4</accession>
<dbReference type="EMBL" id="PQSP01000010">
    <property type="protein sequence ID" value="RUS65684.1"/>
    <property type="molecule type" value="Genomic_DNA"/>
</dbReference>
<dbReference type="NCBIfam" id="TIGR01509">
    <property type="entry name" value="HAD-SF-IA-v3"/>
    <property type="match status" value="1"/>
</dbReference>
<dbReference type="InterPro" id="IPR006439">
    <property type="entry name" value="HAD-SF_hydro_IA"/>
</dbReference>
<dbReference type="SUPFAM" id="SSF56784">
    <property type="entry name" value="HAD-like"/>
    <property type="match status" value="1"/>
</dbReference>
<dbReference type="Proteomes" id="UP000286947">
    <property type="component" value="Unassembled WGS sequence"/>
</dbReference>
<organism evidence="1 2">
    <name type="scientific">Saezia sanguinis</name>
    <dbReference type="NCBI Taxonomy" id="1965230"/>
    <lineage>
        <taxon>Bacteria</taxon>
        <taxon>Pseudomonadati</taxon>
        <taxon>Pseudomonadota</taxon>
        <taxon>Betaproteobacteria</taxon>
        <taxon>Burkholderiales</taxon>
        <taxon>Saeziaceae</taxon>
        <taxon>Saezia</taxon>
    </lineage>
</organism>
<proteinExistence type="predicted"/>
<dbReference type="NCBIfam" id="TIGR01993">
    <property type="entry name" value="Pyr-5-nucltdase"/>
    <property type="match status" value="1"/>
</dbReference>
<dbReference type="Gene3D" id="3.40.50.1000">
    <property type="entry name" value="HAD superfamily/HAD-like"/>
    <property type="match status" value="1"/>
</dbReference>
<name>A0A433SAK4_9BURK</name>
<keyword evidence="2" id="KW-1185">Reference proteome</keyword>
<evidence type="ECO:0000313" key="2">
    <source>
        <dbReference type="Proteomes" id="UP000286947"/>
    </source>
</evidence>
<dbReference type="InterPro" id="IPR010237">
    <property type="entry name" value="Pyr-5-nucltdase"/>
</dbReference>
<dbReference type="SFLD" id="SFLDS00003">
    <property type="entry name" value="Haloacid_Dehalogenase"/>
    <property type="match status" value="1"/>
</dbReference>
<comment type="caution">
    <text evidence="1">The sequence shown here is derived from an EMBL/GenBank/DDBJ whole genome shotgun (WGS) entry which is preliminary data.</text>
</comment>
<dbReference type="GO" id="GO:0008967">
    <property type="term" value="F:phosphoglycolate phosphatase activity"/>
    <property type="evidence" value="ECO:0007669"/>
    <property type="project" value="UniProtKB-EC"/>
</dbReference>